<accession>A0A2J6QRQ0</accession>
<dbReference type="GO" id="GO:0097621">
    <property type="term" value="F:monoamine oxidase activity"/>
    <property type="evidence" value="ECO:0007669"/>
    <property type="project" value="UniProtKB-EC"/>
</dbReference>
<dbReference type="EC" id="1.4.3.-" evidence="6"/>
<evidence type="ECO:0000256" key="4">
    <source>
        <dbReference type="ARBA" id="ARBA00048448"/>
    </source>
</evidence>
<feature type="binding site" evidence="5">
    <location>
        <position position="48"/>
    </location>
    <ligand>
        <name>FAD</name>
        <dbReference type="ChEBI" id="CHEBI:57692"/>
    </ligand>
</feature>
<proteinExistence type="inferred from homology"/>
<dbReference type="Pfam" id="PF01593">
    <property type="entry name" value="Amino_oxidase"/>
    <property type="match status" value="1"/>
</dbReference>
<dbReference type="PRINTS" id="PR00757">
    <property type="entry name" value="AMINEOXDASEF"/>
</dbReference>
<dbReference type="Proteomes" id="UP000235786">
    <property type="component" value="Unassembled WGS sequence"/>
</dbReference>
<evidence type="ECO:0000256" key="3">
    <source>
        <dbReference type="ARBA" id="ARBA00023002"/>
    </source>
</evidence>
<dbReference type="InterPro" id="IPR036188">
    <property type="entry name" value="FAD/NAD-bd_sf"/>
</dbReference>
<evidence type="ECO:0000256" key="2">
    <source>
        <dbReference type="ARBA" id="ARBA00005995"/>
    </source>
</evidence>
<evidence type="ECO:0000259" key="7">
    <source>
        <dbReference type="Pfam" id="PF01593"/>
    </source>
</evidence>
<evidence type="ECO:0000256" key="1">
    <source>
        <dbReference type="ARBA" id="ARBA00001974"/>
    </source>
</evidence>
<comment type="similarity">
    <text evidence="2 6">Belongs to the flavin monoamine oxidase family.</text>
</comment>
<protein>
    <recommendedName>
        <fullName evidence="6">Amine oxidase</fullName>
        <ecNumber evidence="6">1.4.3.-</ecNumber>
    </recommendedName>
</protein>
<dbReference type="PANTHER" id="PTHR43563">
    <property type="entry name" value="AMINE OXIDASE"/>
    <property type="match status" value="1"/>
</dbReference>
<dbReference type="InterPro" id="IPR001613">
    <property type="entry name" value="Flavin_amine_oxidase"/>
</dbReference>
<evidence type="ECO:0000313" key="9">
    <source>
        <dbReference type="Proteomes" id="UP000235786"/>
    </source>
</evidence>
<dbReference type="Gene3D" id="3.50.50.60">
    <property type="entry name" value="FAD/NAD(P)-binding domain"/>
    <property type="match status" value="2"/>
</dbReference>
<sequence length="487" mass="54477">MNSKDGYEWTEEGGLRQGVPSIGLILPASNLSSSNDVFDVIVIGAGYTALTAARDATTSGLRVLLLEARDRIGGRSWSSNIDGYPFEMGGTWVHWGQAHVWREISRYSMRKDLEISQDYSHGVNSHTLFTATSEKHNLSHESEDIIMESAIKKFINVDGKLGHSVMPFPHDPQHNPEVLRFDNMTAADRISEIESDLTALEYSALKSFILLCSGGTLATMSFYEFLHWWALSGYTYEGCIEYLVKYKFHGGQSSFAINFWNEAMQTKKLSYVFNCPITSVSDDGRSVEVTSEDGRQFRALRVICTIPLNVLNTITFSPPLSPQKSAAANTGHLNQCVKVHAEVSNKELRSWSAVDPSSKLLYAFGDGTTPAGNTHIVAFGANETHLDPEEDIKKTSQILTDLVDMDIKRLVFHNWSKDRYAKGAWFFPGKEFVTKYLEELRARHGNVFFASSDWAVGWRSFIDGAIEEGTRAAFDVHRDLRRSTHGS</sequence>
<evidence type="ECO:0000256" key="5">
    <source>
        <dbReference type="PIRSR" id="PIRSR601613-1"/>
    </source>
</evidence>
<evidence type="ECO:0000313" key="8">
    <source>
        <dbReference type="EMBL" id="PMD28937.1"/>
    </source>
</evidence>
<keyword evidence="9" id="KW-1185">Reference proteome</keyword>
<gene>
    <name evidence="8" type="ORF">L207DRAFT_521261</name>
</gene>
<feature type="binding site" evidence="5">
    <location>
        <begin position="67"/>
        <end position="68"/>
    </location>
    <ligand>
        <name>FAD</name>
        <dbReference type="ChEBI" id="CHEBI:57692"/>
    </ligand>
</feature>
<dbReference type="PANTHER" id="PTHR43563:SF1">
    <property type="entry name" value="AMINE OXIDASE [FLAVIN-CONTAINING] B"/>
    <property type="match status" value="1"/>
</dbReference>
<comment type="cofactor">
    <cofactor evidence="1 6">
        <name>FAD</name>
        <dbReference type="ChEBI" id="CHEBI:57692"/>
    </cofactor>
</comment>
<dbReference type="EMBL" id="KZ613980">
    <property type="protein sequence ID" value="PMD28937.1"/>
    <property type="molecule type" value="Genomic_DNA"/>
</dbReference>
<organism evidence="8 9">
    <name type="scientific">Hyaloscypha variabilis (strain UAMH 11265 / GT02V1 / F)</name>
    <name type="common">Meliniomyces variabilis</name>
    <dbReference type="NCBI Taxonomy" id="1149755"/>
    <lineage>
        <taxon>Eukaryota</taxon>
        <taxon>Fungi</taxon>
        <taxon>Dikarya</taxon>
        <taxon>Ascomycota</taxon>
        <taxon>Pezizomycotina</taxon>
        <taxon>Leotiomycetes</taxon>
        <taxon>Helotiales</taxon>
        <taxon>Hyaloscyphaceae</taxon>
        <taxon>Hyaloscypha</taxon>
        <taxon>Hyaloscypha variabilis</taxon>
    </lineage>
</organism>
<reference evidence="8 9" key="1">
    <citation type="submission" date="2016-04" db="EMBL/GenBank/DDBJ databases">
        <title>A degradative enzymes factory behind the ericoid mycorrhizal symbiosis.</title>
        <authorList>
            <consortium name="DOE Joint Genome Institute"/>
            <person name="Martino E."/>
            <person name="Morin E."/>
            <person name="Grelet G."/>
            <person name="Kuo A."/>
            <person name="Kohler A."/>
            <person name="Daghino S."/>
            <person name="Barry K."/>
            <person name="Choi C."/>
            <person name="Cichocki N."/>
            <person name="Clum A."/>
            <person name="Copeland A."/>
            <person name="Hainaut M."/>
            <person name="Haridas S."/>
            <person name="Labutti K."/>
            <person name="Lindquist E."/>
            <person name="Lipzen A."/>
            <person name="Khouja H.-R."/>
            <person name="Murat C."/>
            <person name="Ohm R."/>
            <person name="Olson A."/>
            <person name="Spatafora J."/>
            <person name="Veneault-Fourrey C."/>
            <person name="Henrissat B."/>
            <person name="Grigoriev I."/>
            <person name="Martin F."/>
            <person name="Perotto S."/>
        </authorList>
    </citation>
    <scope>NUCLEOTIDE SEQUENCE [LARGE SCALE GENOMIC DNA]</scope>
    <source>
        <strain evidence="8 9">F</strain>
    </source>
</reference>
<keyword evidence="6" id="KW-0285">Flavoprotein</keyword>
<dbReference type="STRING" id="1149755.A0A2J6QRQ0"/>
<dbReference type="Gene3D" id="3.90.660.10">
    <property type="match status" value="2"/>
</dbReference>
<dbReference type="SUPFAM" id="SSF51905">
    <property type="entry name" value="FAD/NAD(P)-binding domain"/>
    <property type="match status" value="1"/>
</dbReference>
<dbReference type="AlphaFoldDB" id="A0A2J6QRQ0"/>
<keyword evidence="3 6" id="KW-0560">Oxidoreductase</keyword>
<evidence type="ECO:0000256" key="6">
    <source>
        <dbReference type="RuleBase" id="RU362067"/>
    </source>
</evidence>
<feature type="domain" description="Amine oxidase" evidence="7">
    <location>
        <begin position="50"/>
        <end position="476"/>
    </location>
</feature>
<feature type="binding site" evidence="5">
    <location>
        <position position="379"/>
    </location>
    <ligand>
        <name>substrate</name>
    </ligand>
</feature>
<keyword evidence="6" id="KW-0274">FAD</keyword>
<dbReference type="InterPro" id="IPR050703">
    <property type="entry name" value="Flavin_MAO"/>
</dbReference>
<comment type="catalytic activity">
    <reaction evidence="4">
        <text>a secondary aliphatic amine + O2 + H2O = a primary amine + an aldehyde + H2O2</text>
        <dbReference type="Rhea" id="RHEA:26414"/>
        <dbReference type="ChEBI" id="CHEBI:15377"/>
        <dbReference type="ChEBI" id="CHEBI:15379"/>
        <dbReference type="ChEBI" id="CHEBI:16240"/>
        <dbReference type="ChEBI" id="CHEBI:17478"/>
        <dbReference type="ChEBI" id="CHEBI:58855"/>
        <dbReference type="ChEBI" id="CHEBI:65296"/>
        <dbReference type="EC" id="1.4.3.4"/>
    </reaction>
</comment>
<dbReference type="InterPro" id="IPR002937">
    <property type="entry name" value="Amino_oxidase"/>
</dbReference>
<name>A0A2J6QRQ0_HYAVF</name>
<dbReference type="OrthoDB" id="7777654at2759"/>